<dbReference type="SMART" id="SM01134">
    <property type="entry name" value="DeoRC"/>
    <property type="match status" value="1"/>
</dbReference>
<organism evidence="5 6">
    <name type="scientific">Devosia neptuniae</name>
    <dbReference type="NCBI Taxonomy" id="191302"/>
    <lineage>
        <taxon>Bacteria</taxon>
        <taxon>Pseudomonadati</taxon>
        <taxon>Pseudomonadota</taxon>
        <taxon>Alphaproteobacteria</taxon>
        <taxon>Hyphomicrobiales</taxon>
        <taxon>Devosiaceae</taxon>
        <taxon>Devosia</taxon>
    </lineage>
</organism>
<dbReference type="InterPro" id="IPR014036">
    <property type="entry name" value="DeoR-like_C"/>
</dbReference>
<evidence type="ECO:0000256" key="3">
    <source>
        <dbReference type="SAM" id="MobiDB-lite"/>
    </source>
</evidence>
<keyword evidence="1" id="KW-0805">Transcription regulation</keyword>
<dbReference type="InterPro" id="IPR036388">
    <property type="entry name" value="WH-like_DNA-bd_sf"/>
</dbReference>
<dbReference type="SUPFAM" id="SSF100950">
    <property type="entry name" value="NagB/RpiA/CoA transferase-like"/>
    <property type="match status" value="1"/>
</dbReference>
<keyword evidence="2" id="KW-0804">Transcription</keyword>
<evidence type="ECO:0000259" key="4">
    <source>
        <dbReference type="PROSITE" id="PS51000"/>
    </source>
</evidence>
<evidence type="ECO:0000256" key="1">
    <source>
        <dbReference type="ARBA" id="ARBA00023015"/>
    </source>
</evidence>
<dbReference type="Pfam" id="PF08220">
    <property type="entry name" value="HTH_DeoR"/>
    <property type="match status" value="1"/>
</dbReference>
<evidence type="ECO:0000313" key="5">
    <source>
        <dbReference type="EMBL" id="UXN68813.1"/>
    </source>
</evidence>
<sequence>MTRDTSEQAEGQRPEDNPNRPERIPAALRQARIMASFERNGFVSIAGLSEELGVSGMTVRRDLDLLDKRGVLARTHGGAVAPGPHAPTSFDEDEPAFDQRMRRQTQQKSSIAAAAAKLVGPNESLGLDVGTSILALASELAPRRDLRVFTNNLRVGMQMANGNGSVYILGGQIRVPEFSVIGPQAIENLKSHFLDRVFIGVSGLDANGLYDYSPEDTEVKRAFIANAGSVVVLCDSSKFGRRALSRIVPLDKVHILVTDAPPPPDIAEALANTNTQVIVAS</sequence>
<keyword evidence="5" id="KW-0238">DNA-binding</keyword>
<evidence type="ECO:0000256" key="2">
    <source>
        <dbReference type="ARBA" id="ARBA00023163"/>
    </source>
</evidence>
<dbReference type="InterPro" id="IPR036390">
    <property type="entry name" value="WH_DNA-bd_sf"/>
</dbReference>
<dbReference type="InterPro" id="IPR050313">
    <property type="entry name" value="Carb_Metab_HTH_regulators"/>
</dbReference>
<dbReference type="InterPro" id="IPR001034">
    <property type="entry name" value="DeoR_HTH"/>
</dbReference>
<gene>
    <name evidence="5" type="ORF">N8A98_16385</name>
</gene>
<dbReference type="GO" id="GO:0003677">
    <property type="term" value="F:DNA binding"/>
    <property type="evidence" value="ECO:0007669"/>
    <property type="project" value="UniProtKB-KW"/>
</dbReference>
<dbReference type="InterPro" id="IPR037171">
    <property type="entry name" value="NagB/RpiA_transferase-like"/>
</dbReference>
<evidence type="ECO:0000313" key="6">
    <source>
        <dbReference type="Proteomes" id="UP001061862"/>
    </source>
</evidence>
<dbReference type="RefSeq" id="WP_262166849.1">
    <property type="nucleotide sequence ID" value="NZ_CP104965.1"/>
</dbReference>
<dbReference type="Gene3D" id="1.10.10.10">
    <property type="entry name" value="Winged helix-like DNA-binding domain superfamily/Winged helix DNA-binding domain"/>
    <property type="match status" value="1"/>
</dbReference>
<dbReference type="SMART" id="SM00420">
    <property type="entry name" value="HTH_DEOR"/>
    <property type="match status" value="1"/>
</dbReference>
<proteinExistence type="predicted"/>
<accession>A0ABY6CAF6</accession>
<name>A0ABY6CAF6_9HYPH</name>
<keyword evidence="6" id="KW-1185">Reference proteome</keyword>
<dbReference type="Proteomes" id="UP001061862">
    <property type="component" value="Chromosome"/>
</dbReference>
<protein>
    <submittedName>
        <fullName evidence="5">DeoR/GlpR family DNA-binding transcription regulator</fullName>
    </submittedName>
</protein>
<dbReference type="PROSITE" id="PS51000">
    <property type="entry name" value="HTH_DEOR_2"/>
    <property type="match status" value="1"/>
</dbReference>
<dbReference type="Pfam" id="PF00455">
    <property type="entry name" value="DeoRC"/>
    <property type="match status" value="1"/>
</dbReference>
<feature type="domain" description="HTH deoR-type" evidence="4">
    <location>
        <begin position="26"/>
        <end position="81"/>
    </location>
</feature>
<dbReference type="PANTHER" id="PTHR30363">
    <property type="entry name" value="HTH-TYPE TRANSCRIPTIONAL REGULATOR SRLR-RELATED"/>
    <property type="match status" value="1"/>
</dbReference>
<dbReference type="EMBL" id="CP104965">
    <property type="protein sequence ID" value="UXN68813.1"/>
    <property type="molecule type" value="Genomic_DNA"/>
</dbReference>
<dbReference type="PANTHER" id="PTHR30363:SF44">
    <property type="entry name" value="AGA OPERON TRANSCRIPTIONAL REPRESSOR-RELATED"/>
    <property type="match status" value="1"/>
</dbReference>
<dbReference type="PRINTS" id="PR00037">
    <property type="entry name" value="HTHLACR"/>
</dbReference>
<dbReference type="SUPFAM" id="SSF46785">
    <property type="entry name" value="Winged helix' DNA-binding domain"/>
    <property type="match status" value="1"/>
</dbReference>
<feature type="region of interest" description="Disordered" evidence="3">
    <location>
        <begin position="1"/>
        <end position="22"/>
    </location>
</feature>
<reference evidence="5 6" key="1">
    <citation type="submission" date="2022-09" db="EMBL/GenBank/DDBJ databases">
        <title>Interaction between co-microsymbionts with complementary sets of symbiotic genes in legume-rhizobium systems.</title>
        <authorList>
            <person name="Safronova V."/>
            <person name="Sazanova A."/>
            <person name="Afonin A."/>
            <person name="Chirak E."/>
        </authorList>
    </citation>
    <scope>NUCLEOTIDE SEQUENCE [LARGE SCALE GENOMIC DNA]</scope>
    <source>
        <strain evidence="5 6">A18/4-1</strain>
    </source>
</reference>